<dbReference type="GO" id="GO:0003677">
    <property type="term" value="F:DNA binding"/>
    <property type="evidence" value="ECO:0007669"/>
    <property type="project" value="UniProtKB-KW"/>
</dbReference>
<dbReference type="Gene3D" id="1.10.10.10">
    <property type="entry name" value="Winged helix-like DNA-binding domain superfamily/Winged helix DNA-binding domain"/>
    <property type="match status" value="1"/>
</dbReference>
<sequence>MADRKMITDPQRLKALAHPIRWKLLDALSIAETATATQCAAAIGESVASCSYHLNMLAKYGFVEQAEGGQGREKPWRLAERERSYDHEGLDEEGVLAAEAATDAFLEHEFDRVRTYLRGHGRESEEWRRAFSLMGMHAHLTPDEAIGLQAEVQSLFDRYRDRSDNPALRPSGSRPVRFLLTNFVIPDTPETP</sequence>
<comment type="caution">
    <text evidence="5">The sequence shown here is derived from an EMBL/GenBank/DDBJ whole genome shotgun (WGS) entry which is preliminary data.</text>
</comment>
<evidence type="ECO:0000313" key="5">
    <source>
        <dbReference type="EMBL" id="GGS19743.1"/>
    </source>
</evidence>
<dbReference type="Proteomes" id="UP000660680">
    <property type="component" value="Unassembled WGS sequence"/>
</dbReference>
<dbReference type="GO" id="GO:0003700">
    <property type="term" value="F:DNA-binding transcription factor activity"/>
    <property type="evidence" value="ECO:0007669"/>
    <property type="project" value="InterPro"/>
</dbReference>
<dbReference type="SMART" id="SM00418">
    <property type="entry name" value="HTH_ARSR"/>
    <property type="match status" value="1"/>
</dbReference>
<evidence type="ECO:0000259" key="4">
    <source>
        <dbReference type="SMART" id="SM00418"/>
    </source>
</evidence>
<dbReference type="PANTHER" id="PTHR33154:SF15">
    <property type="entry name" value="REGULATORY PROTEIN ARSR"/>
    <property type="match status" value="1"/>
</dbReference>
<evidence type="ECO:0000256" key="2">
    <source>
        <dbReference type="ARBA" id="ARBA00023125"/>
    </source>
</evidence>
<reference evidence="5" key="1">
    <citation type="journal article" date="2014" name="Int. J. Syst. Evol. Microbiol.">
        <title>Complete genome sequence of Corynebacterium casei LMG S-19264T (=DSM 44701T), isolated from a smear-ripened cheese.</title>
        <authorList>
            <consortium name="US DOE Joint Genome Institute (JGI-PGF)"/>
            <person name="Walter F."/>
            <person name="Albersmeier A."/>
            <person name="Kalinowski J."/>
            <person name="Ruckert C."/>
        </authorList>
    </citation>
    <scope>NUCLEOTIDE SEQUENCE</scope>
    <source>
        <strain evidence="5">JCM 3276</strain>
    </source>
</reference>
<feature type="domain" description="HTH arsR-type" evidence="4">
    <location>
        <begin position="11"/>
        <end position="91"/>
    </location>
</feature>
<evidence type="ECO:0000256" key="1">
    <source>
        <dbReference type="ARBA" id="ARBA00023015"/>
    </source>
</evidence>
<dbReference type="InterPro" id="IPR001845">
    <property type="entry name" value="HTH_ArsR_DNA-bd_dom"/>
</dbReference>
<keyword evidence="3" id="KW-0804">Transcription</keyword>
<organism evidence="5 6">
    <name type="scientific">Actinokineospora fastidiosa</name>
    <dbReference type="NCBI Taxonomy" id="1816"/>
    <lineage>
        <taxon>Bacteria</taxon>
        <taxon>Bacillati</taxon>
        <taxon>Actinomycetota</taxon>
        <taxon>Actinomycetes</taxon>
        <taxon>Pseudonocardiales</taxon>
        <taxon>Pseudonocardiaceae</taxon>
        <taxon>Actinokineospora</taxon>
    </lineage>
</organism>
<dbReference type="RefSeq" id="WP_189209095.1">
    <property type="nucleotide sequence ID" value="NZ_BMRB01000001.1"/>
</dbReference>
<dbReference type="AlphaFoldDB" id="A0A918G5D9"/>
<accession>A0A918G5D9</accession>
<dbReference type="PANTHER" id="PTHR33154">
    <property type="entry name" value="TRANSCRIPTIONAL REGULATOR, ARSR FAMILY"/>
    <property type="match status" value="1"/>
</dbReference>
<evidence type="ECO:0000256" key="3">
    <source>
        <dbReference type="ARBA" id="ARBA00023163"/>
    </source>
</evidence>
<dbReference type="EMBL" id="BMRB01000001">
    <property type="protein sequence ID" value="GGS19743.1"/>
    <property type="molecule type" value="Genomic_DNA"/>
</dbReference>
<dbReference type="InterPro" id="IPR051081">
    <property type="entry name" value="HTH_MetalResp_TranReg"/>
</dbReference>
<keyword evidence="1" id="KW-0805">Transcription regulation</keyword>
<reference evidence="5" key="2">
    <citation type="submission" date="2020-09" db="EMBL/GenBank/DDBJ databases">
        <authorList>
            <person name="Sun Q."/>
            <person name="Ohkuma M."/>
        </authorList>
    </citation>
    <scope>NUCLEOTIDE SEQUENCE</scope>
    <source>
        <strain evidence="5">JCM 3276</strain>
    </source>
</reference>
<protein>
    <submittedName>
        <fullName evidence="5">Transcriptional regulator</fullName>
    </submittedName>
</protein>
<dbReference type="SUPFAM" id="SSF46785">
    <property type="entry name" value="Winged helix' DNA-binding domain"/>
    <property type="match status" value="1"/>
</dbReference>
<name>A0A918G5D9_9PSEU</name>
<dbReference type="InterPro" id="IPR036388">
    <property type="entry name" value="WH-like_DNA-bd_sf"/>
</dbReference>
<dbReference type="InterPro" id="IPR036390">
    <property type="entry name" value="WH_DNA-bd_sf"/>
</dbReference>
<dbReference type="Pfam" id="PF12840">
    <property type="entry name" value="HTH_20"/>
    <property type="match status" value="1"/>
</dbReference>
<keyword evidence="2" id="KW-0238">DNA-binding</keyword>
<evidence type="ECO:0000313" key="6">
    <source>
        <dbReference type="Proteomes" id="UP000660680"/>
    </source>
</evidence>
<gene>
    <name evidence="5" type="ORF">GCM10010171_10440</name>
</gene>
<keyword evidence="6" id="KW-1185">Reference proteome</keyword>
<proteinExistence type="predicted"/>